<proteinExistence type="predicted"/>
<dbReference type="EMBL" id="FTPD01000001">
    <property type="protein sequence ID" value="SIT52813.1"/>
    <property type="molecule type" value="Genomic_DNA"/>
</dbReference>
<dbReference type="AlphaFoldDB" id="A0A1R3V340"/>
<dbReference type="InterPro" id="IPR025139">
    <property type="entry name" value="DUF4062"/>
</dbReference>
<dbReference type="Proteomes" id="UP000188388">
    <property type="component" value="Unassembled WGS sequence"/>
</dbReference>
<dbReference type="Pfam" id="PF13271">
    <property type="entry name" value="DUF4062"/>
    <property type="match status" value="1"/>
</dbReference>
<dbReference type="STRING" id="1631249.BQ8794_10183"/>
<keyword evidence="1" id="KW-0175">Coiled coil</keyword>
<keyword evidence="4" id="KW-1185">Reference proteome</keyword>
<evidence type="ECO:0000313" key="3">
    <source>
        <dbReference type="EMBL" id="SIT52813.1"/>
    </source>
</evidence>
<evidence type="ECO:0000313" key="4">
    <source>
        <dbReference type="Proteomes" id="UP000188388"/>
    </source>
</evidence>
<feature type="domain" description="DUF4062" evidence="2">
    <location>
        <begin position="5"/>
        <end position="86"/>
    </location>
</feature>
<protein>
    <recommendedName>
        <fullName evidence="2">DUF4062 domain-containing protein</fullName>
    </recommendedName>
</protein>
<accession>A0A1R3V340</accession>
<sequence length="330" mass="36812">MKKYQVFVSSTFRDLIDERTDAIRAILDLGHIPSGMELFPSADIEQFEYIKKVIDECDYYVLIIGARYGSEDESGISYTEKEFDYAAHSGKTILAFIHNDTEKIVSGKVDYKLETVEKLQKFRSKVSSGRLVSFWTTREGLEAKVIKSLAKAFSESPALGWVRGGNDDREELLEQINKLRLENEEAQRILAKNDNYEEVDIDDLAGLDDKFDCNVIAAEYSDGSGKRQSETKTITWGTAFSLVAPSLLGGLTTQLFSKKIIQGLRELFEDPTLVSISSTDADIIKVQMLALGLVKLDLTDVGGEKILLTDKGKATMFKLMAVKKDAGQKS</sequence>
<organism evidence="3 4">
    <name type="scientific">Mesorhizobium prunaredense</name>
    <dbReference type="NCBI Taxonomy" id="1631249"/>
    <lineage>
        <taxon>Bacteria</taxon>
        <taxon>Pseudomonadati</taxon>
        <taxon>Pseudomonadota</taxon>
        <taxon>Alphaproteobacteria</taxon>
        <taxon>Hyphomicrobiales</taxon>
        <taxon>Phyllobacteriaceae</taxon>
        <taxon>Mesorhizobium</taxon>
    </lineage>
</organism>
<evidence type="ECO:0000259" key="2">
    <source>
        <dbReference type="Pfam" id="PF13271"/>
    </source>
</evidence>
<reference evidence="4" key="1">
    <citation type="submission" date="2017-01" db="EMBL/GenBank/DDBJ databases">
        <authorList>
            <person name="Brunel B."/>
        </authorList>
    </citation>
    <scope>NUCLEOTIDE SEQUENCE [LARGE SCALE GENOMIC DNA]</scope>
</reference>
<evidence type="ECO:0000256" key="1">
    <source>
        <dbReference type="SAM" id="Coils"/>
    </source>
</evidence>
<name>A0A1R3V340_9HYPH</name>
<feature type="coiled-coil region" evidence="1">
    <location>
        <begin position="162"/>
        <end position="199"/>
    </location>
</feature>
<gene>
    <name evidence="3" type="ORF">BQ8794_10183</name>
</gene>
<dbReference type="RefSeq" id="WP_077371733.1">
    <property type="nucleotide sequence ID" value="NZ_FTPD01000001.1"/>
</dbReference>